<evidence type="ECO:0000313" key="13">
    <source>
        <dbReference type="EMBL" id="PVD23433.1"/>
    </source>
</evidence>
<dbReference type="InterPro" id="IPR036361">
    <property type="entry name" value="SAP_dom_sf"/>
</dbReference>
<evidence type="ECO:0000256" key="3">
    <source>
        <dbReference type="ARBA" id="ARBA00022765"/>
    </source>
</evidence>
<gene>
    <name evidence="13" type="ORF">C0Q70_16702</name>
</gene>
<evidence type="ECO:0000256" key="4">
    <source>
        <dbReference type="ARBA" id="ARBA00022853"/>
    </source>
</evidence>
<keyword evidence="14" id="KW-1185">Reference proteome</keyword>
<dbReference type="GO" id="GO:0042393">
    <property type="term" value="F:histone binding"/>
    <property type="evidence" value="ECO:0007669"/>
    <property type="project" value="TreeGrafter"/>
</dbReference>
<dbReference type="PROSITE" id="PS51998">
    <property type="entry name" value="DEK_C"/>
    <property type="match status" value="1"/>
</dbReference>
<comment type="subunit">
    <text evidence="8">Found in a mRNA splicing-dependent exon junction complex (EJC) with DEK, RBM8A, RNPS1, SRRM1 and ALYREF/THOC4. Interacts with histones H2A, H2B, H3, H4, acetylated histone H4, non-phosphorylated DAXX and HDAC2. Component of the B-WICH complex, at least composed of SMARCA5/SNF2H, BAZ1B/WSTF, SF3B1, DEK, MYO1C, ERCC6, MYBBP1A and DDX21. Binds DNA.</text>
</comment>
<dbReference type="InterPro" id="IPR014876">
    <property type="entry name" value="DEK_C"/>
</dbReference>
<evidence type="ECO:0000256" key="5">
    <source>
        <dbReference type="ARBA" id="ARBA00023125"/>
    </source>
</evidence>
<feature type="region of interest" description="Disordered" evidence="10">
    <location>
        <begin position="200"/>
        <end position="347"/>
    </location>
</feature>
<dbReference type="FunFam" id="1.10.10.60:FF:000148">
    <property type="entry name" value="Dek, isoform B"/>
    <property type="match status" value="1"/>
</dbReference>
<feature type="domain" description="DEK-C" evidence="12">
    <location>
        <begin position="340"/>
        <end position="396"/>
    </location>
</feature>
<dbReference type="InterPro" id="IPR003034">
    <property type="entry name" value="SAP_dom"/>
</dbReference>
<keyword evidence="6" id="KW-0539">Nucleus</keyword>
<dbReference type="GO" id="GO:0003677">
    <property type="term" value="F:DNA binding"/>
    <property type="evidence" value="ECO:0007669"/>
    <property type="project" value="UniProtKB-KW"/>
</dbReference>
<feature type="compositionally biased region" description="Basic and acidic residues" evidence="10">
    <location>
        <begin position="233"/>
        <end position="245"/>
    </location>
</feature>
<dbReference type="GO" id="GO:0006325">
    <property type="term" value="P:chromatin organization"/>
    <property type="evidence" value="ECO:0007669"/>
    <property type="project" value="UniProtKB-KW"/>
</dbReference>
<evidence type="ECO:0000256" key="2">
    <source>
        <dbReference type="ARBA" id="ARBA00022553"/>
    </source>
</evidence>
<dbReference type="AlphaFoldDB" id="A0A2T7NQL1"/>
<keyword evidence="2" id="KW-0597">Phosphoprotein</keyword>
<feature type="compositionally biased region" description="Polar residues" evidence="10">
    <location>
        <begin position="1"/>
        <end position="10"/>
    </location>
</feature>
<protein>
    <recommendedName>
        <fullName evidence="9">Protein DEK</fullName>
    </recommendedName>
</protein>
<dbReference type="GO" id="GO:0005634">
    <property type="term" value="C:nucleus"/>
    <property type="evidence" value="ECO:0007669"/>
    <property type="project" value="UniProtKB-SubCell"/>
</dbReference>
<reference evidence="13 14" key="1">
    <citation type="submission" date="2018-04" db="EMBL/GenBank/DDBJ databases">
        <title>The genome of golden apple snail Pomacea canaliculata provides insight into stress tolerance and invasive adaptation.</title>
        <authorList>
            <person name="Liu C."/>
            <person name="Liu B."/>
            <person name="Ren Y."/>
            <person name="Zhang Y."/>
            <person name="Wang H."/>
            <person name="Li S."/>
            <person name="Jiang F."/>
            <person name="Yin L."/>
            <person name="Zhang G."/>
            <person name="Qian W."/>
            <person name="Fan W."/>
        </authorList>
    </citation>
    <scope>NUCLEOTIDE SEQUENCE [LARGE SCALE GENOMIC DNA]</scope>
    <source>
        <strain evidence="13">SZHN2017</strain>
        <tissue evidence="13">Muscle</tissue>
    </source>
</reference>
<dbReference type="InterPro" id="IPR044198">
    <property type="entry name" value="DEK"/>
</dbReference>
<dbReference type="SMART" id="SM00513">
    <property type="entry name" value="SAP"/>
    <property type="match status" value="1"/>
</dbReference>
<evidence type="ECO:0000259" key="11">
    <source>
        <dbReference type="PROSITE" id="PS50800"/>
    </source>
</evidence>
<evidence type="ECO:0000256" key="6">
    <source>
        <dbReference type="ARBA" id="ARBA00023242"/>
    </source>
</evidence>
<dbReference type="Pfam" id="PF08766">
    <property type="entry name" value="DEK_C"/>
    <property type="match status" value="1"/>
</dbReference>
<feature type="compositionally biased region" description="Acidic residues" evidence="10">
    <location>
        <begin position="35"/>
        <end position="53"/>
    </location>
</feature>
<comment type="caution">
    <text evidence="13">The sequence shown here is derived from an EMBL/GenBank/DDBJ whole genome shotgun (WGS) entry which is preliminary data.</text>
</comment>
<feature type="domain" description="SAP" evidence="11">
    <location>
        <begin position="163"/>
        <end position="197"/>
    </location>
</feature>
<sequence>MSEGENQTLSGKEEMEVTENGEEMKKQEQEKNADDLNDDSVKEEEEEDEDDEPLPLGLLERPVVLTSGKREKKKVERLSMSINMPSSEKKKVEIQEGAGTKLGDCPRIEFKLGQTKAMDLKSLHRLLFNRAGSNTEVKKNIRQFSGFVFSKEDKEYEKRVTALNKMTIPQLKQICEVLDIERSGAKPVVVDRIMDFLMKPSSSGMKVPQKKKRKSKSSGEGDRKSTKRKRSPKKDSKSKAKKDTVSDISDSDEEEEENEDEEEEEKEKELSEEEEESDKEPPKKKPKTVKKPVKKENAKAKKQNGKQEKPIKKEKKETRKKSGSEDDSDDEPLASKKDEPPSNDELKEVIKKILDGANLEEVTMKTVVKQVYDKYPSFDLTDRKDFIKATVKQIIS</sequence>
<comment type="function">
    <text evidence="7">Involved in chromatin organization.</text>
</comment>
<dbReference type="Gene3D" id="1.10.10.60">
    <property type="entry name" value="Homeodomain-like"/>
    <property type="match status" value="1"/>
</dbReference>
<keyword evidence="4" id="KW-0156">Chromatin regulator</keyword>
<name>A0A2T7NQL1_POMCA</name>
<dbReference type="PANTHER" id="PTHR13468:SF1">
    <property type="entry name" value="PROTEIN DEK"/>
    <property type="match status" value="1"/>
</dbReference>
<evidence type="ECO:0000313" key="14">
    <source>
        <dbReference type="Proteomes" id="UP000245119"/>
    </source>
</evidence>
<dbReference type="STRING" id="400727.A0A2T7NQL1"/>
<evidence type="ECO:0000256" key="7">
    <source>
        <dbReference type="ARBA" id="ARBA00056057"/>
    </source>
</evidence>
<feature type="region of interest" description="Disordered" evidence="10">
    <location>
        <begin position="1"/>
        <end position="72"/>
    </location>
</feature>
<dbReference type="SUPFAM" id="SSF109715">
    <property type="entry name" value="DEK C-terminal domain"/>
    <property type="match status" value="1"/>
</dbReference>
<dbReference type="OMA" id="MIKKAPT"/>
<feature type="compositionally biased region" description="Basic and acidic residues" evidence="10">
    <location>
        <begin position="22"/>
        <end position="34"/>
    </location>
</feature>
<comment type="subcellular location">
    <subcellularLocation>
        <location evidence="1">Nucleus</location>
    </subcellularLocation>
</comment>
<organism evidence="13 14">
    <name type="scientific">Pomacea canaliculata</name>
    <name type="common">Golden apple snail</name>
    <dbReference type="NCBI Taxonomy" id="400727"/>
    <lineage>
        <taxon>Eukaryota</taxon>
        <taxon>Metazoa</taxon>
        <taxon>Spiralia</taxon>
        <taxon>Lophotrochozoa</taxon>
        <taxon>Mollusca</taxon>
        <taxon>Gastropoda</taxon>
        <taxon>Caenogastropoda</taxon>
        <taxon>Architaenioglossa</taxon>
        <taxon>Ampullarioidea</taxon>
        <taxon>Ampullariidae</taxon>
        <taxon>Pomacea</taxon>
    </lineage>
</organism>
<feature type="compositionally biased region" description="Acidic residues" evidence="10">
    <location>
        <begin position="249"/>
        <end position="278"/>
    </location>
</feature>
<dbReference type="SUPFAM" id="SSF68906">
    <property type="entry name" value="SAP domain"/>
    <property type="match status" value="1"/>
</dbReference>
<feature type="compositionally biased region" description="Basic and acidic residues" evidence="10">
    <location>
        <begin position="333"/>
        <end position="347"/>
    </location>
</feature>
<evidence type="ECO:0000259" key="12">
    <source>
        <dbReference type="PROSITE" id="PS51998"/>
    </source>
</evidence>
<evidence type="ECO:0000256" key="10">
    <source>
        <dbReference type="SAM" id="MobiDB-lite"/>
    </source>
</evidence>
<dbReference type="PANTHER" id="PTHR13468">
    <property type="entry name" value="DEK PROTEIN"/>
    <property type="match status" value="1"/>
</dbReference>
<accession>A0A2T7NQL1</accession>
<evidence type="ECO:0000256" key="9">
    <source>
        <dbReference type="ARBA" id="ARBA00074520"/>
    </source>
</evidence>
<evidence type="ECO:0000256" key="8">
    <source>
        <dbReference type="ARBA" id="ARBA00064832"/>
    </source>
</evidence>
<dbReference type="OrthoDB" id="370884at2759"/>
<dbReference type="Pfam" id="PF02037">
    <property type="entry name" value="SAP"/>
    <property type="match status" value="1"/>
</dbReference>
<dbReference type="PROSITE" id="PS50800">
    <property type="entry name" value="SAP"/>
    <property type="match status" value="1"/>
</dbReference>
<keyword evidence="3" id="KW-0013">ADP-ribosylation</keyword>
<dbReference type="Proteomes" id="UP000245119">
    <property type="component" value="Linkage Group LG10"/>
</dbReference>
<feature type="compositionally biased region" description="Basic and acidic residues" evidence="10">
    <location>
        <begin position="294"/>
        <end position="324"/>
    </location>
</feature>
<keyword evidence="5" id="KW-0238">DNA-binding</keyword>
<feature type="compositionally biased region" description="Low complexity" evidence="10">
    <location>
        <begin position="54"/>
        <end position="65"/>
    </location>
</feature>
<dbReference type="GO" id="GO:2000779">
    <property type="term" value="P:regulation of double-strand break repair"/>
    <property type="evidence" value="ECO:0007669"/>
    <property type="project" value="TreeGrafter"/>
</dbReference>
<evidence type="ECO:0000256" key="1">
    <source>
        <dbReference type="ARBA" id="ARBA00004123"/>
    </source>
</evidence>
<dbReference type="EMBL" id="PZQS01000010">
    <property type="protein sequence ID" value="PVD23433.1"/>
    <property type="molecule type" value="Genomic_DNA"/>
</dbReference>
<proteinExistence type="predicted"/>
<feature type="compositionally biased region" description="Basic residues" evidence="10">
    <location>
        <begin position="282"/>
        <end position="293"/>
    </location>
</feature>